<dbReference type="PANTHER" id="PTHR13954:SF6">
    <property type="entry name" value="NON-SPECIFIC SERINE_THREONINE PROTEIN KINASE"/>
    <property type="match status" value="1"/>
</dbReference>
<keyword evidence="3" id="KW-1185">Reference proteome</keyword>
<proteinExistence type="predicted"/>
<protein>
    <recommendedName>
        <fullName evidence="1">Protein kinase domain-containing protein</fullName>
    </recommendedName>
</protein>
<sequence>MNHLGSSSSLSHQSTTKIDVLEANEAFEDVDGQYQFTGTLVVYRDDNNIYHGFSKGRHVSPSDIRREHLSHSILIPVSAYMPLFPANFLRASDPLPCDIFAKRPLLTSYDRYHQGPQPNCIADNVLREAEICELLRKNPHPNIAEYIGCQVADGKIMSICFAKYDQTLMQAVNPHHYSKRMFRANRQGLESYLHVLEGVERGLRHLHKLGIIHNDINPSNIMLKGNVPVIIDFGSCQKEGESLEGIGRTYEWFDERVQLSLCRNDFDALEEIRIWLADDSKDFQFDE</sequence>
<accession>G9NE23</accession>
<dbReference type="AlphaFoldDB" id="G9NE23"/>
<dbReference type="GO" id="GO:0070059">
    <property type="term" value="P:intrinsic apoptotic signaling pathway in response to endoplasmic reticulum stress"/>
    <property type="evidence" value="ECO:0007669"/>
    <property type="project" value="TreeGrafter"/>
</dbReference>
<feature type="domain" description="Protein kinase" evidence="1">
    <location>
        <begin position="69"/>
        <end position="287"/>
    </location>
</feature>
<dbReference type="STRING" id="452589.G9NE23"/>
<dbReference type="SUPFAM" id="SSF56112">
    <property type="entry name" value="Protein kinase-like (PK-like)"/>
    <property type="match status" value="1"/>
</dbReference>
<dbReference type="KEGG" id="tatv:25779886"/>
<name>G9NE23_HYPAI</name>
<dbReference type="GO" id="GO:0004674">
    <property type="term" value="F:protein serine/threonine kinase activity"/>
    <property type="evidence" value="ECO:0007669"/>
    <property type="project" value="InterPro"/>
</dbReference>
<evidence type="ECO:0000313" key="3">
    <source>
        <dbReference type="Proteomes" id="UP000005426"/>
    </source>
</evidence>
<comment type="caution">
    <text evidence="2">The sequence shown here is derived from an EMBL/GenBank/DDBJ whole genome shotgun (WGS) entry which is preliminary data.</text>
</comment>
<dbReference type="PROSITE" id="PS50011">
    <property type="entry name" value="PROTEIN_KINASE_DOM"/>
    <property type="match status" value="1"/>
</dbReference>
<dbReference type="GO" id="GO:0036498">
    <property type="term" value="P:IRE1-mediated unfolded protein response"/>
    <property type="evidence" value="ECO:0007669"/>
    <property type="project" value="TreeGrafter"/>
</dbReference>
<evidence type="ECO:0000259" key="1">
    <source>
        <dbReference type="PROSITE" id="PS50011"/>
    </source>
</evidence>
<dbReference type="GeneID" id="25779886"/>
<dbReference type="PANTHER" id="PTHR13954">
    <property type="entry name" value="IRE1-RELATED"/>
    <property type="match status" value="1"/>
</dbReference>
<dbReference type="HOGENOM" id="CLU_062257_1_0_1"/>
<dbReference type="InterPro" id="IPR000719">
    <property type="entry name" value="Prot_kinase_dom"/>
</dbReference>
<dbReference type="Pfam" id="PF00069">
    <property type="entry name" value="Pkinase"/>
    <property type="match status" value="1"/>
</dbReference>
<dbReference type="GO" id="GO:1990604">
    <property type="term" value="C:IRE1-TRAF2-ASK1 complex"/>
    <property type="evidence" value="ECO:0007669"/>
    <property type="project" value="TreeGrafter"/>
</dbReference>
<dbReference type="OrthoDB" id="4885952at2759"/>
<dbReference type="OMA" id="IMVADDR"/>
<gene>
    <name evidence="2" type="ORF">TRIATDRAFT_288591</name>
</gene>
<dbReference type="EMBL" id="ABDG02000010">
    <property type="protein sequence ID" value="EHK51127.1"/>
    <property type="molecule type" value="Genomic_DNA"/>
</dbReference>
<dbReference type="eggNOG" id="ENOG502RZ04">
    <property type="taxonomic scope" value="Eukaryota"/>
</dbReference>
<evidence type="ECO:0000313" key="2">
    <source>
        <dbReference type="EMBL" id="EHK51127.1"/>
    </source>
</evidence>
<dbReference type="GO" id="GO:0005524">
    <property type="term" value="F:ATP binding"/>
    <property type="evidence" value="ECO:0007669"/>
    <property type="project" value="InterPro"/>
</dbReference>
<dbReference type="GO" id="GO:0004521">
    <property type="term" value="F:RNA endonuclease activity"/>
    <property type="evidence" value="ECO:0007669"/>
    <property type="project" value="InterPro"/>
</dbReference>
<organism evidence="2 3">
    <name type="scientific">Hypocrea atroviridis (strain ATCC 20476 / IMI 206040)</name>
    <name type="common">Trichoderma atroviride</name>
    <dbReference type="NCBI Taxonomy" id="452589"/>
    <lineage>
        <taxon>Eukaryota</taxon>
        <taxon>Fungi</taxon>
        <taxon>Dikarya</taxon>
        <taxon>Ascomycota</taxon>
        <taxon>Pezizomycotina</taxon>
        <taxon>Sordariomycetes</taxon>
        <taxon>Hypocreomycetidae</taxon>
        <taxon>Hypocreales</taxon>
        <taxon>Hypocreaceae</taxon>
        <taxon>Trichoderma</taxon>
    </lineage>
</organism>
<dbReference type="InterPro" id="IPR045133">
    <property type="entry name" value="IRE1/2-like"/>
</dbReference>
<dbReference type="InterPro" id="IPR011009">
    <property type="entry name" value="Kinase-like_dom_sf"/>
</dbReference>
<dbReference type="Gene3D" id="1.10.510.10">
    <property type="entry name" value="Transferase(Phosphotransferase) domain 1"/>
    <property type="match status" value="1"/>
</dbReference>
<reference evidence="2 3" key="1">
    <citation type="journal article" date="2011" name="Genome Biol.">
        <title>Comparative genome sequence analysis underscores mycoparasitism as the ancestral life style of Trichoderma.</title>
        <authorList>
            <person name="Kubicek C.P."/>
            <person name="Herrera-Estrella A."/>
            <person name="Seidl-Seiboth V."/>
            <person name="Martinez D.A."/>
            <person name="Druzhinina I.S."/>
            <person name="Thon M."/>
            <person name="Zeilinger S."/>
            <person name="Casas-Flores S."/>
            <person name="Horwitz B.A."/>
            <person name="Mukherjee P.K."/>
            <person name="Mukherjee M."/>
            <person name="Kredics L."/>
            <person name="Alcaraz L.D."/>
            <person name="Aerts A."/>
            <person name="Antal Z."/>
            <person name="Atanasova L."/>
            <person name="Cervantes-Badillo M.G."/>
            <person name="Challacombe J."/>
            <person name="Chertkov O."/>
            <person name="McCluskey K."/>
            <person name="Coulpier F."/>
            <person name="Deshpande N."/>
            <person name="von Doehren H."/>
            <person name="Ebbole D.J."/>
            <person name="Esquivel-Naranjo E.U."/>
            <person name="Fekete E."/>
            <person name="Flipphi M."/>
            <person name="Glaser F."/>
            <person name="Gomez-Rodriguez E.Y."/>
            <person name="Gruber S."/>
            <person name="Han C."/>
            <person name="Henrissat B."/>
            <person name="Hermosa R."/>
            <person name="Hernandez-Onate M."/>
            <person name="Karaffa L."/>
            <person name="Kosti I."/>
            <person name="Le Crom S."/>
            <person name="Lindquist E."/>
            <person name="Lucas S."/>
            <person name="Luebeck M."/>
            <person name="Luebeck P.S."/>
            <person name="Margeot A."/>
            <person name="Metz B."/>
            <person name="Misra M."/>
            <person name="Nevalainen H."/>
            <person name="Omann M."/>
            <person name="Packer N."/>
            <person name="Perrone G."/>
            <person name="Uresti-Rivera E.E."/>
            <person name="Salamov A."/>
            <person name="Schmoll M."/>
            <person name="Seiboth B."/>
            <person name="Shapiro H."/>
            <person name="Sukno S."/>
            <person name="Tamayo-Ramos J.A."/>
            <person name="Tisch D."/>
            <person name="Wiest A."/>
            <person name="Wilkinson H.H."/>
            <person name="Zhang M."/>
            <person name="Coutinho P.M."/>
            <person name="Kenerley C.M."/>
            <person name="Monte E."/>
            <person name="Baker S.E."/>
            <person name="Grigoriev I.V."/>
        </authorList>
    </citation>
    <scope>NUCLEOTIDE SEQUENCE [LARGE SCALE GENOMIC DNA]</scope>
    <source>
        <strain evidence="3">ATCC 20476 / IMI 206040</strain>
    </source>
</reference>
<dbReference type="Proteomes" id="UP000005426">
    <property type="component" value="Unassembled WGS sequence"/>
</dbReference>
<dbReference type="GO" id="GO:0051082">
    <property type="term" value="F:unfolded protein binding"/>
    <property type="evidence" value="ECO:0007669"/>
    <property type="project" value="TreeGrafter"/>
</dbReference>